<keyword evidence="4" id="KW-1185">Reference proteome</keyword>
<feature type="region of interest" description="Disordered" evidence="1">
    <location>
        <begin position="104"/>
        <end position="128"/>
    </location>
</feature>
<dbReference type="InterPro" id="IPR045036">
    <property type="entry name" value="Spartin-like"/>
</dbReference>
<dbReference type="EMBL" id="LR899014">
    <property type="protein sequence ID" value="CAD7093062.1"/>
    <property type="molecule type" value="Genomic_DNA"/>
</dbReference>
<feature type="compositionally biased region" description="Low complexity" evidence="1">
    <location>
        <begin position="104"/>
        <end position="120"/>
    </location>
</feature>
<evidence type="ECO:0000313" key="3">
    <source>
        <dbReference type="EMBL" id="CAD7093062.1"/>
    </source>
</evidence>
<dbReference type="Proteomes" id="UP000594454">
    <property type="component" value="Chromosome 6"/>
</dbReference>
<proteinExistence type="predicted"/>
<dbReference type="PANTHER" id="PTHR21068:SF43">
    <property type="entry name" value="SPARTIN"/>
    <property type="match status" value="1"/>
</dbReference>
<feature type="domain" description="Senescence" evidence="2">
    <location>
        <begin position="331"/>
        <end position="525"/>
    </location>
</feature>
<evidence type="ECO:0000259" key="2">
    <source>
        <dbReference type="Pfam" id="PF06911"/>
    </source>
</evidence>
<reference evidence="3 4" key="1">
    <citation type="submission" date="2020-11" db="EMBL/GenBank/DDBJ databases">
        <authorList>
            <person name="Wallbank WR R."/>
            <person name="Pardo Diaz C."/>
            <person name="Kozak K."/>
            <person name="Martin S."/>
            <person name="Jiggins C."/>
            <person name="Moest M."/>
            <person name="Warren A I."/>
            <person name="Generalovic N T."/>
            <person name="Byers J.R.P. K."/>
            <person name="Montejo-Kovacevich G."/>
            <person name="Yen C E."/>
        </authorList>
    </citation>
    <scope>NUCLEOTIDE SEQUENCE [LARGE SCALE GENOMIC DNA]</scope>
</reference>
<dbReference type="Gene3D" id="1.20.58.80">
    <property type="entry name" value="Phosphotransferase system, lactose/cellobiose-type IIA subunit"/>
    <property type="match status" value="1"/>
</dbReference>
<evidence type="ECO:0000256" key="1">
    <source>
        <dbReference type="SAM" id="MobiDB-lite"/>
    </source>
</evidence>
<dbReference type="OMA" id="RKPESHY"/>
<name>A0A7R8Z4K1_HERIL</name>
<dbReference type="OrthoDB" id="20821at2759"/>
<dbReference type="GO" id="GO:0051301">
    <property type="term" value="P:cell division"/>
    <property type="evidence" value="ECO:0007669"/>
    <property type="project" value="TreeGrafter"/>
</dbReference>
<dbReference type="InParanoid" id="A0A7R8Z4K1"/>
<protein>
    <recommendedName>
        <fullName evidence="2">Senescence domain-containing protein</fullName>
    </recommendedName>
</protein>
<feature type="region of interest" description="Disordered" evidence="1">
    <location>
        <begin position="218"/>
        <end position="242"/>
    </location>
</feature>
<dbReference type="PANTHER" id="PTHR21068">
    <property type="entry name" value="SPARTIN"/>
    <property type="match status" value="1"/>
</dbReference>
<dbReference type="Pfam" id="PF06911">
    <property type="entry name" value="Senescence"/>
    <property type="match status" value="1"/>
</dbReference>
<gene>
    <name evidence="3" type="ORF">HERILL_LOCUS15372</name>
</gene>
<accession>A0A7R8Z4K1</accession>
<dbReference type="FunCoup" id="A0A7R8Z4K1">
    <property type="interactions" value="403"/>
</dbReference>
<organism evidence="3 4">
    <name type="scientific">Hermetia illucens</name>
    <name type="common">Black soldier fly</name>
    <dbReference type="NCBI Taxonomy" id="343691"/>
    <lineage>
        <taxon>Eukaryota</taxon>
        <taxon>Metazoa</taxon>
        <taxon>Ecdysozoa</taxon>
        <taxon>Arthropoda</taxon>
        <taxon>Hexapoda</taxon>
        <taxon>Insecta</taxon>
        <taxon>Pterygota</taxon>
        <taxon>Neoptera</taxon>
        <taxon>Endopterygota</taxon>
        <taxon>Diptera</taxon>
        <taxon>Brachycera</taxon>
        <taxon>Stratiomyomorpha</taxon>
        <taxon>Stratiomyidae</taxon>
        <taxon>Hermetiinae</taxon>
        <taxon>Hermetia</taxon>
    </lineage>
</organism>
<dbReference type="GO" id="GO:0005886">
    <property type="term" value="C:plasma membrane"/>
    <property type="evidence" value="ECO:0007669"/>
    <property type="project" value="TreeGrafter"/>
</dbReference>
<evidence type="ECO:0000313" key="4">
    <source>
        <dbReference type="Proteomes" id="UP000594454"/>
    </source>
</evidence>
<sequence>MSADDDFISTFDKIKCKHDEAFHLVDDAIKQEEEDHPHHALNLYKMAVEAIDETLAIPVKVPENMELVRSEWDNACRMIHKIKRARAELVQRIGVLSEKQNAAGNATSVTSSNASATNGTDTQQSRPRTYSELAQALRDMKCTGEGIESLELLFSCEGVKLYYIKPNGLVTTALEDSVLRIVRMEKDEKKLLSATFFIQIIKTSEAIRIQNVENIPSPVTQESGAASTETSVSLPNESNAQSTEMRKLKSDNSWIYPLIPGVSPCFRTEFGAFILPDLEATETGSSFGIVVPKDSGADEIVLEILEQILHGVVIQSAEAPSPADLSTQVSSKIVRGACFVSQNLVKGAEKAGQLMSSSTPYLISKIRPATQDSPVSPNVQNSVVIAKNVSSTAVGITGFIVEKVGSATMALGRFLAPHIQTHGSTLLSKGFGMDEATAQQKMSDVLTIAAGAVEGFGTIYAGLEQSASILGKNLSENSVKIIEHKYGSSAGSLASETFDTVGNVINLTQNVNSITPKGIAKRTAKNAGRAIVEDYRPRLQSNNVVPAGALYPDLSGLQAKIQQ</sequence>
<dbReference type="AlphaFoldDB" id="A0A7R8Z4K1"/>
<dbReference type="InterPro" id="IPR009686">
    <property type="entry name" value="Senescence/spartin_C"/>
</dbReference>
<dbReference type="GO" id="GO:0030514">
    <property type="term" value="P:negative regulation of BMP signaling pathway"/>
    <property type="evidence" value="ECO:0007669"/>
    <property type="project" value="TreeGrafter"/>
</dbReference>